<accession>A0A8S1Q1B4</accession>
<organism evidence="2 3">
    <name type="scientific">Paramecium primaurelia</name>
    <dbReference type="NCBI Taxonomy" id="5886"/>
    <lineage>
        <taxon>Eukaryota</taxon>
        <taxon>Sar</taxon>
        <taxon>Alveolata</taxon>
        <taxon>Ciliophora</taxon>
        <taxon>Intramacronucleata</taxon>
        <taxon>Oligohymenophorea</taxon>
        <taxon>Peniculida</taxon>
        <taxon>Parameciidae</taxon>
        <taxon>Paramecium</taxon>
    </lineage>
</organism>
<gene>
    <name evidence="2" type="ORF">PPRIM_AZ9-3.1.T1390035</name>
</gene>
<name>A0A8S1Q1B4_PARPR</name>
<evidence type="ECO:0000256" key="1">
    <source>
        <dbReference type="SAM" id="MobiDB-lite"/>
    </source>
</evidence>
<comment type="caution">
    <text evidence="2">The sequence shown here is derived from an EMBL/GenBank/DDBJ whole genome shotgun (WGS) entry which is preliminary data.</text>
</comment>
<dbReference type="Proteomes" id="UP000688137">
    <property type="component" value="Unassembled WGS sequence"/>
</dbReference>
<sequence>MQKKPIQRKRLKYEEALKIAAKEDVPLFGQCTKFKERSKNLISIDRVIQFLFLKANNVDRKTALQFANRRLCKIDSTRKYDGPVSYRFMKTSKQLLGSINGWQNGNADVKFNLGSGYTNISDKHENSFTLKCDTEQRVMTSERDRISMQKYEFSKFNTQRLTQELCKLKEKNKLQNIQSKQNVDFTQQSLFQPFEEQFPQQQQINGDVLLDQSINQRTRAITNYHQKKFILLKKKTISEHQSDQNKQTYIKLYQQLKQDSQLMKRKQNTTNSLQNDSSSRKHSQISFFNLTNKPRLNSTTSISNSQQHIKQYQSNKQQDTFEQKLEYFIKQRLLIQNNWSSQSTIDNANLNQKLNQYQQMKQQEIKRIKTVRMITQR</sequence>
<evidence type="ECO:0000313" key="2">
    <source>
        <dbReference type="EMBL" id="CAD8109001.1"/>
    </source>
</evidence>
<reference evidence="2" key="1">
    <citation type="submission" date="2021-01" db="EMBL/GenBank/DDBJ databases">
        <authorList>
            <consortium name="Genoscope - CEA"/>
            <person name="William W."/>
        </authorList>
    </citation>
    <scope>NUCLEOTIDE SEQUENCE</scope>
</reference>
<proteinExistence type="predicted"/>
<feature type="compositionally biased region" description="Polar residues" evidence="1">
    <location>
        <begin position="268"/>
        <end position="277"/>
    </location>
</feature>
<protein>
    <submittedName>
        <fullName evidence="2">Uncharacterized protein</fullName>
    </submittedName>
</protein>
<feature type="region of interest" description="Disordered" evidence="1">
    <location>
        <begin position="261"/>
        <end position="282"/>
    </location>
</feature>
<dbReference type="EMBL" id="CAJJDM010000143">
    <property type="protein sequence ID" value="CAD8109001.1"/>
    <property type="molecule type" value="Genomic_DNA"/>
</dbReference>
<dbReference type="AlphaFoldDB" id="A0A8S1Q1B4"/>
<evidence type="ECO:0000313" key="3">
    <source>
        <dbReference type="Proteomes" id="UP000688137"/>
    </source>
</evidence>
<keyword evidence="3" id="KW-1185">Reference proteome</keyword>